<organism evidence="8">
    <name type="scientific">Timema poppense</name>
    <name type="common">Walking stick</name>
    <dbReference type="NCBI Taxonomy" id="170557"/>
    <lineage>
        <taxon>Eukaryota</taxon>
        <taxon>Metazoa</taxon>
        <taxon>Ecdysozoa</taxon>
        <taxon>Arthropoda</taxon>
        <taxon>Hexapoda</taxon>
        <taxon>Insecta</taxon>
        <taxon>Pterygota</taxon>
        <taxon>Neoptera</taxon>
        <taxon>Polyneoptera</taxon>
        <taxon>Phasmatodea</taxon>
        <taxon>Timematodea</taxon>
        <taxon>Timematoidea</taxon>
        <taxon>Timematidae</taxon>
        <taxon>Timema</taxon>
    </lineage>
</organism>
<dbReference type="Pfam" id="PF04511">
    <property type="entry name" value="DER1"/>
    <property type="match status" value="1"/>
</dbReference>
<feature type="transmembrane region" description="Helical" evidence="7">
    <location>
        <begin position="982"/>
        <end position="1012"/>
    </location>
</feature>
<dbReference type="InterPro" id="IPR011990">
    <property type="entry name" value="TPR-like_helical_dom_sf"/>
</dbReference>
<feature type="region of interest" description="Disordered" evidence="6">
    <location>
        <begin position="1"/>
        <end position="22"/>
    </location>
</feature>
<dbReference type="InterPro" id="IPR035952">
    <property type="entry name" value="Rhomboid-like_sf"/>
</dbReference>
<dbReference type="PANTHER" id="PTHR21581">
    <property type="entry name" value="D-ALANYL-D-ALANINE CARBOXYPEPTIDASE"/>
    <property type="match status" value="1"/>
</dbReference>
<keyword evidence="2 7" id="KW-0812">Transmembrane</keyword>
<keyword evidence="4 7" id="KW-0472">Membrane</keyword>
<feature type="compositionally biased region" description="Polar residues" evidence="6">
    <location>
        <begin position="703"/>
        <end position="716"/>
    </location>
</feature>
<keyword evidence="3 7" id="KW-1133">Transmembrane helix</keyword>
<evidence type="ECO:0000313" key="8">
    <source>
        <dbReference type="EMBL" id="CAD7406954.1"/>
    </source>
</evidence>
<accession>A0A7R9D2J9</accession>
<dbReference type="EMBL" id="OD003059">
    <property type="protein sequence ID" value="CAD7406954.1"/>
    <property type="molecule type" value="Genomic_DNA"/>
</dbReference>
<feature type="compositionally biased region" description="Gly residues" evidence="6">
    <location>
        <begin position="1061"/>
        <end position="1074"/>
    </location>
</feature>
<protein>
    <recommendedName>
        <fullName evidence="9">Derlin</fullName>
    </recommendedName>
</protein>
<reference evidence="8" key="1">
    <citation type="submission" date="2020-11" db="EMBL/GenBank/DDBJ databases">
        <authorList>
            <person name="Tran Van P."/>
        </authorList>
    </citation>
    <scope>NUCLEOTIDE SEQUENCE</scope>
</reference>
<dbReference type="InterPro" id="IPR019734">
    <property type="entry name" value="TPR_rpt"/>
</dbReference>
<evidence type="ECO:0000256" key="3">
    <source>
        <dbReference type="ARBA" id="ARBA00022989"/>
    </source>
</evidence>
<proteinExistence type="predicted"/>
<dbReference type="PANTHER" id="PTHR21581:SF6">
    <property type="entry name" value="TRAFFICKING PROTEIN PARTICLE COMPLEX SUBUNIT 12"/>
    <property type="match status" value="1"/>
</dbReference>
<feature type="region of interest" description="Disordered" evidence="6">
    <location>
        <begin position="703"/>
        <end position="726"/>
    </location>
</feature>
<gene>
    <name evidence="8" type="ORF">TPSB3V08_LOCUS5656</name>
</gene>
<dbReference type="GO" id="GO:0030008">
    <property type="term" value="C:TRAPP complex"/>
    <property type="evidence" value="ECO:0007669"/>
    <property type="project" value="TreeGrafter"/>
</dbReference>
<evidence type="ECO:0000256" key="6">
    <source>
        <dbReference type="SAM" id="MobiDB-lite"/>
    </source>
</evidence>
<evidence type="ECO:0000256" key="1">
    <source>
        <dbReference type="ARBA" id="ARBA00004141"/>
    </source>
</evidence>
<dbReference type="GO" id="GO:0005794">
    <property type="term" value="C:Golgi apparatus"/>
    <property type="evidence" value="ECO:0007669"/>
    <property type="project" value="TreeGrafter"/>
</dbReference>
<comment type="subcellular location">
    <subcellularLocation>
        <location evidence="1">Membrane</location>
        <topology evidence="1">Multi-pass membrane protein</topology>
    </subcellularLocation>
</comment>
<evidence type="ECO:0008006" key="9">
    <source>
        <dbReference type="Google" id="ProtNLM"/>
    </source>
</evidence>
<evidence type="ECO:0000256" key="2">
    <source>
        <dbReference type="ARBA" id="ARBA00022692"/>
    </source>
</evidence>
<dbReference type="SUPFAM" id="SSF48452">
    <property type="entry name" value="TPR-like"/>
    <property type="match status" value="1"/>
</dbReference>
<sequence>MNPESSSAKSPDQAPLSKYFSQNSTTSPAASFFDHISSSVNGPAMMTSVRESASTQDLFQAASSLPTTTVLSPTSSATTTVTSTTIIDAFQKPFKSKNNLEKVATPTTENAGTTNGKLEENNLAKTPIQEEPIVCRIFASQEAPIDSNVSSSKNFFDMLGTTPTQQPNATAAVTPSLLGIDQQVTGLPISGASSIVTSPDFPATTDGSYLSPLTPTGEELDSMLNDGTFNQGSILHPSEGDRQRDAWIPSDRTRQALIAAATSPPGTFFPDRELLTMPGVVMEEDMVDTVHEMVNHYLGEAEAGRRNVLTANDVTQDERGLRELIQVLRLNSYTIGTHPTRFNGRMGQGVFFTINWPADDGEIRLWFTRLALLVKLRSFSLAEVESEPFGDLDRPDLYFQFYPELYGGRLGSMVPFAFRLLLAELPQYTGKYKDALNKLHILLATVRKVLNNLTAGLCEDGSPAELSTADRSESRKIWKSREARVLHSIINCALYQKDYSLAVEVLELLLRSHDWGTNHKRALQSALGRVYLQLGDVAGAEKSLATARELRQQQRTPVPSTPDLRDLVDRGLMAVAQNAFQEAYDCFQKASALEPTNIMLMNNMGVCLLYLGRLKEALVHLEGAVNNNPTRGLHESLLLNVCTLYELESSFSNQKKLNMLRLLSRYKGDGICHLILACHTVSPTSQQTASCEFLVEQSIQGSELSPRGANSPTPNQDVPPPAGTLNHQGTLRLKHNIYRLATCHRNKREKSTGNSQPLHATCNNNDSKKKGRVKMSDIAQWFKNLPIFTRYWLGLTAAFSLLGRFGLLSARYLILQYEPFIKGFQCTRTCMGLRRANHSGKITFTTPERGLNLVFTVIGSLFKHENSASDHAATEVGLQLWRPVTAVFFYPLSPSTGFHFLINCYFLYNYSLRLETGIFDGRPADYFFMLLFNWVCCVIVALLGDIMLLMDPMVLSVLYVWCQLNKDMIVNFWFGTQFKAMYLPWVLLAFNLVISGGGMMELVGIMVGHLYFFLMFKYPQELGGPVLLTTPSILYKYFPNQRGGIHGFGQPPTARRPANDGAGGGGGGGGRHNWGQGNILGGQ</sequence>
<evidence type="ECO:0000256" key="4">
    <source>
        <dbReference type="ARBA" id="ARBA00023136"/>
    </source>
</evidence>
<dbReference type="AlphaFoldDB" id="A0A7R9D2J9"/>
<feature type="transmembrane region" description="Helical" evidence="7">
    <location>
        <begin position="887"/>
        <end position="908"/>
    </location>
</feature>
<feature type="repeat" description="TPR" evidence="5">
    <location>
        <begin position="564"/>
        <end position="597"/>
    </location>
</feature>
<dbReference type="Gene3D" id="1.25.40.10">
    <property type="entry name" value="Tetratricopeptide repeat domain"/>
    <property type="match status" value="1"/>
</dbReference>
<dbReference type="SUPFAM" id="SSF144091">
    <property type="entry name" value="Rhomboid-like"/>
    <property type="match status" value="1"/>
</dbReference>
<feature type="transmembrane region" description="Helical" evidence="7">
    <location>
        <begin position="928"/>
        <end position="961"/>
    </location>
</feature>
<feature type="compositionally biased region" description="Polar residues" evidence="6">
    <location>
        <begin position="1"/>
        <end position="10"/>
    </location>
</feature>
<dbReference type="GO" id="GO:0016020">
    <property type="term" value="C:membrane"/>
    <property type="evidence" value="ECO:0007669"/>
    <property type="project" value="UniProtKB-SubCell"/>
</dbReference>
<dbReference type="SMART" id="SM00028">
    <property type="entry name" value="TPR"/>
    <property type="match status" value="3"/>
</dbReference>
<dbReference type="PROSITE" id="PS50005">
    <property type="entry name" value="TPR"/>
    <property type="match status" value="1"/>
</dbReference>
<evidence type="ECO:0000256" key="5">
    <source>
        <dbReference type="PROSITE-ProRule" id="PRU00339"/>
    </source>
</evidence>
<feature type="region of interest" description="Disordered" evidence="6">
    <location>
        <begin position="1049"/>
        <end position="1074"/>
    </location>
</feature>
<keyword evidence="5" id="KW-0802">TPR repeat</keyword>
<dbReference type="InterPro" id="IPR007599">
    <property type="entry name" value="DER1"/>
</dbReference>
<name>A0A7R9D2J9_TIMPO</name>
<evidence type="ECO:0000256" key="7">
    <source>
        <dbReference type="SAM" id="Phobius"/>
    </source>
</evidence>